<protein>
    <recommendedName>
        <fullName evidence="17">Phosphomevalonate kinase</fullName>
        <ecNumber evidence="3">2.7.4.2</ecNumber>
    </recommendedName>
</protein>
<evidence type="ECO:0000313" key="20">
    <source>
        <dbReference type="EnsemblMetazoa" id="HelroP166571"/>
    </source>
</evidence>
<dbReference type="RefSeq" id="XP_009010053.1">
    <property type="nucleotide sequence ID" value="XM_009011805.1"/>
</dbReference>
<evidence type="ECO:0000256" key="3">
    <source>
        <dbReference type="ARBA" id="ARBA00012958"/>
    </source>
</evidence>
<dbReference type="EMBL" id="AMQM01002465">
    <property type="status" value="NOT_ANNOTATED_CDS"/>
    <property type="molecule type" value="Genomic_DNA"/>
</dbReference>
<dbReference type="HOGENOM" id="CLU_092097_0_0_1"/>
<feature type="binding site" evidence="18">
    <location>
        <position position="168"/>
    </location>
    <ligand>
        <name>substrate</name>
    </ligand>
</feature>
<keyword evidence="9" id="KW-0418">Kinase</keyword>
<dbReference type="InParanoid" id="T1EY95"/>
<dbReference type="NCBIfam" id="TIGR01223">
    <property type="entry name" value="Pmev_kin_anim"/>
    <property type="match status" value="1"/>
</dbReference>
<dbReference type="STRING" id="6412.T1EY95"/>
<dbReference type="EnsemblMetazoa" id="HelroT166571">
    <property type="protein sequence ID" value="HelroP166571"/>
    <property type="gene ID" value="HelroG166571"/>
</dbReference>
<gene>
    <name evidence="20" type="primary">20201545</name>
    <name evidence="19" type="ORF">HELRODRAFT_166571</name>
</gene>
<evidence type="ECO:0000256" key="4">
    <source>
        <dbReference type="ARBA" id="ARBA00022490"/>
    </source>
</evidence>
<evidence type="ECO:0000256" key="5">
    <source>
        <dbReference type="ARBA" id="ARBA00022516"/>
    </source>
</evidence>
<evidence type="ECO:0000256" key="10">
    <source>
        <dbReference type="ARBA" id="ARBA00022778"/>
    </source>
</evidence>
<keyword evidence="7" id="KW-0808">Transferase</keyword>
<evidence type="ECO:0000256" key="15">
    <source>
        <dbReference type="ARBA" id="ARBA00023166"/>
    </source>
</evidence>
<dbReference type="FunFam" id="3.40.50.300:FF:003481">
    <property type="entry name" value="Phosphomevalonate kinase"/>
    <property type="match status" value="1"/>
</dbReference>
<sequence>MSTPKTIIILSGKRKSGKDFVASLLQEKLDPNRCAILRLSYPLKSQYSKDHGLDLEKLLDASDFKELYRADMIRWGEEKRNQDPMYFIRAISSEPGAEKPIWVVSDARRRSDMDCLHQLFPNIILSLRIHAEEIVRRERGWQFVHGVDDAESECGLDGYNSFDHHLENDGDVNKLNDVIDNILRSHHLLS</sequence>
<dbReference type="PANTHER" id="PTHR13101:SF1">
    <property type="entry name" value="PHOSPHOMEVALONATE KINASE"/>
    <property type="match status" value="1"/>
</dbReference>
<comment type="subcellular location">
    <subcellularLocation>
        <location evidence="1">Cytoplasm</location>
        <location evidence="1">Cytosol</location>
    </subcellularLocation>
</comment>
<keyword evidence="4" id="KW-0963">Cytoplasm</keyword>
<reference evidence="21" key="1">
    <citation type="submission" date="2012-12" db="EMBL/GenBank/DDBJ databases">
        <authorList>
            <person name="Hellsten U."/>
            <person name="Grimwood J."/>
            <person name="Chapman J.A."/>
            <person name="Shapiro H."/>
            <person name="Aerts A."/>
            <person name="Otillar R.P."/>
            <person name="Terry A.Y."/>
            <person name="Boore J.L."/>
            <person name="Simakov O."/>
            <person name="Marletaz F."/>
            <person name="Cho S.-J."/>
            <person name="Edsinger-Gonzales E."/>
            <person name="Havlak P."/>
            <person name="Kuo D.-H."/>
            <person name="Larsson T."/>
            <person name="Lv J."/>
            <person name="Arendt D."/>
            <person name="Savage R."/>
            <person name="Osoegawa K."/>
            <person name="de Jong P."/>
            <person name="Lindberg D.R."/>
            <person name="Seaver E.C."/>
            <person name="Weisblat D.A."/>
            <person name="Putnam N.H."/>
            <person name="Grigoriev I.V."/>
            <person name="Rokhsar D.S."/>
        </authorList>
    </citation>
    <scope>NUCLEOTIDE SEQUENCE</scope>
</reference>
<dbReference type="KEGG" id="hro:HELRODRAFT_166571"/>
<keyword evidence="16" id="KW-0753">Steroid metabolism</keyword>
<dbReference type="InterPro" id="IPR005919">
    <property type="entry name" value="Pmev_kin_anim"/>
</dbReference>
<keyword evidence="5" id="KW-0444">Lipid biosynthesis</keyword>
<dbReference type="EMBL" id="KB095812">
    <property type="protein sequence ID" value="ESO11565.1"/>
    <property type="molecule type" value="Genomic_DNA"/>
</dbReference>
<keyword evidence="13" id="KW-0756">Sterol biosynthesis</keyword>
<organism evidence="20 21">
    <name type="scientific">Helobdella robusta</name>
    <name type="common">Californian leech</name>
    <dbReference type="NCBI Taxonomy" id="6412"/>
    <lineage>
        <taxon>Eukaryota</taxon>
        <taxon>Metazoa</taxon>
        <taxon>Spiralia</taxon>
        <taxon>Lophotrochozoa</taxon>
        <taxon>Annelida</taxon>
        <taxon>Clitellata</taxon>
        <taxon>Hirudinea</taxon>
        <taxon>Rhynchobdellida</taxon>
        <taxon>Glossiphoniidae</taxon>
        <taxon>Helobdella</taxon>
    </lineage>
</organism>
<dbReference type="GO" id="GO:0006695">
    <property type="term" value="P:cholesterol biosynthetic process"/>
    <property type="evidence" value="ECO:0000318"/>
    <property type="project" value="GO_Central"/>
</dbReference>
<dbReference type="GO" id="GO:0004631">
    <property type="term" value="F:phosphomevalonate kinase activity"/>
    <property type="evidence" value="ECO:0000318"/>
    <property type="project" value="GO_Central"/>
</dbReference>
<dbReference type="GO" id="GO:0019287">
    <property type="term" value="P:isopentenyl diphosphate biosynthetic process, mevalonate pathway"/>
    <property type="evidence" value="ECO:0000318"/>
    <property type="project" value="GO_Central"/>
</dbReference>
<dbReference type="UniPathway" id="UPA00057">
    <property type="reaction ID" value="UER00099"/>
</dbReference>
<dbReference type="EC" id="2.7.4.2" evidence="3"/>
<dbReference type="PANTHER" id="PTHR13101">
    <property type="entry name" value="PHOSPHOMEVALONATE KINASE"/>
    <property type="match status" value="1"/>
</dbReference>
<dbReference type="PIRSF" id="PIRSF036639">
    <property type="entry name" value="PMK_anim"/>
    <property type="match status" value="1"/>
</dbReference>
<evidence type="ECO:0000256" key="1">
    <source>
        <dbReference type="ARBA" id="ARBA00004514"/>
    </source>
</evidence>
<dbReference type="GeneID" id="20201545"/>
<evidence type="ECO:0000256" key="14">
    <source>
        <dbReference type="ARBA" id="ARBA00023098"/>
    </source>
</evidence>
<dbReference type="FunCoup" id="T1EY95">
    <property type="interactions" value="548"/>
</dbReference>
<reference evidence="19 21" key="2">
    <citation type="journal article" date="2013" name="Nature">
        <title>Insights into bilaterian evolution from three spiralian genomes.</title>
        <authorList>
            <person name="Simakov O."/>
            <person name="Marletaz F."/>
            <person name="Cho S.J."/>
            <person name="Edsinger-Gonzales E."/>
            <person name="Havlak P."/>
            <person name="Hellsten U."/>
            <person name="Kuo D.H."/>
            <person name="Larsson T."/>
            <person name="Lv J."/>
            <person name="Arendt D."/>
            <person name="Savage R."/>
            <person name="Osoegawa K."/>
            <person name="de Jong P."/>
            <person name="Grimwood J."/>
            <person name="Chapman J.A."/>
            <person name="Shapiro H."/>
            <person name="Aerts A."/>
            <person name="Otillar R.P."/>
            <person name="Terry A.Y."/>
            <person name="Boore J.L."/>
            <person name="Grigoriev I.V."/>
            <person name="Lindberg D.R."/>
            <person name="Seaver E.C."/>
            <person name="Weisblat D.A."/>
            <person name="Putnam N.H."/>
            <person name="Rokhsar D.S."/>
        </authorList>
    </citation>
    <scope>NUCLEOTIDE SEQUENCE</scope>
</reference>
<reference evidence="20" key="3">
    <citation type="submission" date="2015-06" db="UniProtKB">
        <authorList>
            <consortium name="EnsemblMetazoa"/>
        </authorList>
    </citation>
    <scope>IDENTIFICATION</scope>
</reference>
<dbReference type="Gene3D" id="3.40.50.300">
    <property type="entry name" value="P-loop containing nucleotide triphosphate hydrolases"/>
    <property type="match status" value="1"/>
</dbReference>
<keyword evidence="11 18" id="KW-0067">ATP-binding</keyword>
<dbReference type="GO" id="GO:0005829">
    <property type="term" value="C:cytosol"/>
    <property type="evidence" value="ECO:0007669"/>
    <property type="project" value="UniProtKB-SubCell"/>
</dbReference>
<evidence type="ECO:0000256" key="18">
    <source>
        <dbReference type="PIRSR" id="PIRSR036639-1"/>
    </source>
</evidence>
<dbReference type="eggNOG" id="ENOG502RXWP">
    <property type="taxonomic scope" value="Eukaryota"/>
</dbReference>
<keyword evidence="14" id="KW-0443">Lipid metabolism</keyword>
<evidence type="ECO:0000256" key="7">
    <source>
        <dbReference type="ARBA" id="ARBA00022679"/>
    </source>
</evidence>
<comment type="pathway">
    <text evidence="2">Isoprenoid biosynthesis; isopentenyl diphosphate biosynthesis via mevalonate pathway; isopentenyl diphosphate from (R)-mevalonate: step 2/3.</text>
</comment>
<evidence type="ECO:0000256" key="2">
    <source>
        <dbReference type="ARBA" id="ARBA00005017"/>
    </source>
</evidence>
<keyword evidence="10" id="KW-0152">Cholesterol biosynthesis</keyword>
<evidence type="ECO:0000256" key="8">
    <source>
        <dbReference type="ARBA" id="ARBA00022741"/>
    </source>
</evidence>
<feature type="binding site" evidence="18">
    <location>
        <position position="139"/>
    </location>
    <ligand>
        <name>ATP</name>
        <dbReference type="ChEBI" id="CHEBI:30616"/>
    </ligand>
</feature>
<dbReference type="AlphaFoldDB" id="T1EY95"/>
<evidence type="ECO:0000256" key="11">
    <source>
        <dbReference type="ARBA" id="ARBA00022840"/>
    </source>
</evidence>
<evidence type="ECO:0000256" key="13">
    <source>
        <dbReference type="ARBA" id="ARBA00023011"/>
    </source>
</evidence>
<keyword evidence="15" id="KW-1207">Sterol metabolism</keyword>
<keyword evidence="12" id="KW-0752">Steroid biosynthesis</keyword>
<dbReference type="OMA" id="YGFFCRA"/>
<dbReference type="InterPro" id="IPR027417">
    <property type="entry name" value="P-loop_NTPase"/>
</dbReference>
<dbReference type="OrthoDB" id="2401875at2759"/>
<proteinExistence type="predicted"/>
<dbReference type="GO" id="GO:0005524">
    <property type="term" value="F:ATP binding"/>
    <property type="evidence" value="ECO:0007669"/>
    <property type="project" value="UniProtKB-KW"/>
</dbReference>
<dbReference type="Pfam" id="PF04275">
    <property type="entry name" value="P-mevalo_kinase"/>
    <property type="match status" value="1"/>
</dbReference>
<keyword evidence="8 18" id="KW-0547">Nucleotide-binding</keyword>
<evidence type="ECO:0000313" key="21">
    <source>
        <dbReference type="Proteomes" id="UP000015101"/>
    </source>
</evidence>
<evidence type="ECO:0000256" key="12">
    <source>
        <dbReference type="ARBA" id="ARBA00022955"/>
    </source>
</evidence>
<dbReference type="Proteomes" id="UP000015101">
    <property type="component" value="Unassembled WGS sequence"/>
</dbReference>
<dbReference type="SUPFAM" id="SSF52540">
    <property type="entry name" value="P-loop containing nucleoside triphosphate hydrolases"/>
    <property type="match status" value="1"/>
</dbReference>
<name>T1EY95_HELRO</name>
<feature type="binding site" evidence="18">
    <location>
        <begin position="13"/>
        <end position="19"/>
    </location>
    <ligand>
        <name>ATP</name>
        <dbReference type="ChEBI" id="CHEBI:30616"/>
    </ligand>
</feature>
<evidence type="ECO:0000256" key="16">
    <source>
        <dbReference type="ARBA" id="ARBA00023221"/>
    </source>
</evidence>
<keyword evidence="21" id="KW-1185">Reference proteome</keyword>
<accession>T1EY95</accession>
<dbReference type="CTD" id="20201545"/>
<evidence type="ECO:0000256" key="17">
    <source>
        <dbReference type="ARBA" id="ARBA00034549"/>
    </source>
</evidence>
<evidence type="ECO:0000313" key="19">
    <source>
        <dbReference type="EMBL" id="ESO11565.1"/>
    </source>
</evidence>
<keyword evidence="6" id="KW-0153">Cholesterol metabolism</keyword>
<evidence type="ECO:0000256" key="9">
    <source>
        <dbReference type="ARBA" id="ARBA00022777"/>
    </source>
</evidence>
<evidence type="ECO:0000256" key="6">
    <source>
        <dbReference type="ARBA" id="ARBA00022548"/>
    </source>
</evidence>